<keyword evidence="4 11" id="KW-0812">Transmembrane</keyword>
<evidence type="ECO:0000256" key="1">
    <source>
        <dbReference type="ARBA" id="ARBA00004167"/>
    </source>
</evidence>
<evidence type="ECO:0000259" key="12">
    <source>
        <dbReference type="PROSITE" id="PS50104"/>
    </source>
</evidence>
<organism evidence="13 14">
    <name type="scientific">Dreissena polymorpha</name>
    <name type="common">Zebra mussel</name>
    <name type="synonym">Mytilus polymorpha</name>
    <dbReference type="NCBI Taxonomy" id="45954"/>
    <lineage>
        <taxon>Eukaryota</taxon>
        <taxon>Metazoa</taxon>
        <taxon>Spiralia</taxon>
        <taxon>Lophotrochozoa</taxon>
        <taxon>Mollusca</taxon>
        <taxon>Bivalvia</taxon>
        <taxon>Autobranchia</taxon>
        <taxon>Heteroconchia</taxon>
        <taxon>Euheterodonta</taxon>
        <taxon>Imparidentia</taxon>
        <taxon>Neoheterodontei</taxon>
        <taxon>Myida</taxon>
        <taxon>Dreissenoidea</taxon>
        <taxon>Dreissenidae</taxon>
        <taxon>Dreissena</taxon>
    </lineage>
</organism>
<dbReference type="SMART" id="SM00369">
    <property type="entry name" value="LRR_TYP"/>
    <property type="match status" value="5"/>
</dbReference>
<dbReference type="EMBL" id="JAIWYP010000010">
    <property type="protein sequence ID" value="KAH3746456.1"/>
    <property type="molecule type" value="Genomic_DNA"/>
</dbReference>
<evidence type="ECO:0000313" key="14">
    <source>
        <dbReference type="Proteomes" id="UP000828390"/>
    </source>
</evidence>
<feature type="transmembrane region" description="Helical" evidence="11">
    <location>
        <begin position="656"/>
        <end position="680"/>
    </location>
</feature>
<dbReference type="GO" id="GO:0038023">
    <property type="term" value="F:signaling receptor activity"/>
    <property type="evidence" value="ECO:0007669"/>
    <property type="project" value="TreeGrafter"/>
</dbReference>
<evidence type="ECO:0000256" key="6">
    <source>
        <dbReference type="ARBA" id="ARBA00022737"/>
    </source>
</evidence>
<gene>
    <name evidence="13" type="ORF">DPMN_180864</name>
</gene>
<protein>
    <recommendedName>
        <fullName evidence="12">TIR domain-containing protein</fullName>
    </recommendedName>
</protein>
<reference evidence="13" key="2">
    <citation type="submission" date="2020-11" db="EMBL/GenBank/DDBJ databases">
        <authorList>
            <person name="McCartney M.A."/>
            <person name="Auch B."/>
            <person name="Kono T."/>
            <person name="Mallez S."/>
            <person name="Becker A."/>
            <person name="Gohl D.M."/>
            <person name="Silverstein K.A.T."/>
            <person name="Koren S."/>
            <person name="Bechman K.B."/>
            <person name="Herman A."/>
            <person name="Abrahante J.E."/>
            <person name="Garbe J."/>
        </authorList>
    </citation>
    <scope>NUCLEOTIDE SEQUENCE</scope>
    <source>
        <strain evidence="13">Duluth1</strain>
        <tissue evidence="13">Whole animal</tissue>
    </source>
</reference>
<accession>A0A9D4I115</accession>
<dbReference type="InterPro" id="IPR000157">
    <property type="entry name" value="TIR_dom"/>
</dbReference>
<dbReference type="Proteomes" id="UP000828390">
    <property type="component" value="Unassembled WGS sequence"/>
</dbReference>
<dbReference type="SUPFAM" id="SSF52200">
    <property type="entry name" value="Toll/Interleukin receptor TIR domain"/>
    <property type="match status" value="1"/>
</dbReference>
<dbReference type="PANTHER" id="PTHR24365:SF541">
    <property type="entry name" value="PROTEIN TOLL-RELATED"/>
    <property type="match status" value="1"/>
</dbReference>
<evidence type="ECO:0000256" key="7">
    <source>
        <dbReference type="ARBA" id="ARBA00022989"/>
    </source>
</evidence>
<dbReference type="Gene3D" id="3.40.50.10140">
    <property type="entry name" value="Toll/interleukin-1 receptor homology (TIR) domain"/>
    <property type="match status" value="1"/>
</dbReference>
<dbReference type="InterPro" id="IPR032675">
    <property type="entry name" value="LRR_dom_sf"/>
</dbReference>
<comment type="caution">
    <text evidence="13">The sequence shown here is derived from an EMBL/GenBank/DDBJ whole genome shotgun (WGS) entry which is preliminary data.</text>
</comment>
<dbReference type="InterPro" id="IPR003591">
    <property type="entry name" value="Leu-rich_rpt_typical-subtyp"/>
</dbReference>
<dbReference type="PROSITE" id="PS50104">
    <property type="entry name" value="TIR"/>
    <property type="match status" value="1"/>
</dbReference>
<comment type="similarity">
    <text evidence="2">Belongs to the Toll-like receptor family.</text>
</comment>
<evidence type="ECO:0000256" key="3">
    <source>
        <dbReference type="ARBA" id="ARBA00022614"/>
    </source>
</evidence>
<evidence type="ECO:0000256" key="10">
    <source>
        <dbReference type="ARBA" id="ARBA00023180"/>
    </source>
</evidence>
<evidence type="ECO:0000256" key="2">
    <source>
        <dbReference type="ARBA" id="ARBA00009634"/>
    </source>
</evidence>
<dbReference type="Gene3D" id="3.80.10.10">
    <property type="entry name" value="Ribonuclease Inhibitor"/>
    <property type="match status" value="3"/>
</dbReference>
<keyword evidence="14" id="KW-1185">Reference proteome</keyword>
<keyword evidence="8 11" id="KW-0472">Membrane</keyword>
<evidence type="ECO:0000313" key="13">
    <source>
        <dbReference type="EMBL" id="KAH3746456.1"/>
    </source>
</evidence>
<reference evidence="13" key="1">
    <citation type="journal article" date="2019" name="bioRxiv">
        <title>The Genome of the Zebra Mussel, Dreissena polymorpha: A Resource for Invasive Species Research.</title>
        <authorList>
            <person name="McCartney M.A."/>
            <person name="Auch B."/>
            <person name="Kono T."/>
            <person name="Mallez S."/>
            <person name="Zhang Y."/>
            <person name="Obille A."/>
            <person name="Becker A."/>
            <person name="Abrahante J.E."/>
            <person name="Garbe J."/>
            <person name="Badalamenti J.P."/>
            <person name="Herman A."/>
            <person name="Mangelson H."/>
            <person name="Liachko I."/>
            <person name="Sullivan S."/>
            <person name="Sone E.D."/>
            <person name="Koren S."/>
            <person name="Silverstein K.A.T."/>
            <person name="Beckman K.B."/>
            <person name="Gohl D.M."/>
        </authorList>
    </citation>
    <scope>NUCLEOTIDE SEQUENCE</scope>
    <source>
        <strain evidence="13">Duluth1</strain>
        <tissue evidence="13">Whole animal</tissue>
    </source>
</reference>
<dbReference type="InterPro" id="IPR035897">
    <property type="entry name" value="Toll_tir_struct_dom_sf"/>
</dbReference>
<dbReference type="PANTHER" id="PTHR24365">
    <property type="entry name" value="TOLL-LIKE RECEPTOR"/>
    <property type="match status" value="1"/>
</dbReference>
<keyword evidence="7 11" id="KW-1133">Transmembrane helix</keyword>
<dbReference type="InterPro" id="IPR001611">
    <property type="entry name" value="Leu-rich_rpt"/>
</dbReference>
<dbReference type="AlphaFoldDB" id="A0A9D4I115"/>
<dbReference type="Pfam" id="PF13855">
    <property type="entry name" value="LRR_8"/>
    <property type="match status" value="2"/>
</dbReference>
<feature type="domain" description="TIR" evidence="12">
    <location>
        <begin position="714"/>
        <end position="852"/>
    </location>
</feature>
<dbReference type="Pfam" id="PF13676">
    <property type="entry name" value="TIR_2"/>
    <property type="match status" value="1"/>
</dbReference>
<comment type="subcellular location">
    <subcellularLocation>
        <location evidence="1">Membrane</location>
        <topology evidence="1">Single-pass membrane protein</topology>
    </subcellularLocation>
</comment>
<name>A0A9D4I115_DREPO</name>
<sequence length="874" mass="99411">MSCGPCKCELYANTGLFIVDCSSKSLNEVPTFDNVSLIIKLNLANNNLSRLTAISESPFAGFDNLTTLDLSNSSLSINGSKESVINAMTFAGLDSVEELDVSNNHNLPFTNLTDSDLFKNLTSLKILRMYGTTHVGYAQEGYPNKLWSNVPTLEEIWIDGLPFAVFGEEFKRMPNLKTIRITGNLIDPPWRVYDYCNIVHINNEMLKNLEHVSNLSIVHCNVHSISDLAFDGVKHLNVLDLSCNLELGFVNASMGFGQQNSGLKKLVLNNINRQYYVTINESFAKSLQNTNLTHLYIEGNNIFRFHENAFINLPISFKKLYAGNNRLDLDYYLMHLKDLTNLELLDISLNKLTFYDNNANHDLIDTCLSDLTEKPKKFKSRIFSTHKITSASFIISGCINQVQVEISAALPPKLETLDVHSSNMGLALYGYMPQNNSLITVYASNALLNSWPNPFPESISLTHLDLSSNLCLDVHRAVFADLRSLQFLDLSGNYLSFAMTNYGDLFENNIQLKHLDISRNELKVLNNTLFKNQIDMIYLNLSQNKLKSFSIYAGNLTKLKVLNISQNCILTLTEFKQILQVIGNNVENRNKTFVDLRNNDFLCPCNADDVAFMKSVAEDVRSQRYLLQFTCNETEVNNETDFESFKHFFDNKCRTYTVHIIVGVVAGIILLNIIVATLVYRFRWKIKYWFYVRNSKRRLRNGYSVIHDSNNRSYKYHVYVAYSYEVQEFIEDTVLPKLSELGYKVFSQEDIIPGLNLCSVIGNAIHVSRCVLFVVSSDCDDSNEWSIAVHMANEEAIQRRKPITLALLYDGHSVDGIPGAEQLIHQDYFIDFPRNGSEHEITAFWADFEHKLITIHNTALETSITCLARNNERS</sequence>
<dbReference type="GO" id="GO:0007165">
    <property type="term" value="P:signal transduction"/>
    <property type="evidence" value="ECO:0007669"/>
    <property type="project" value="InterPro"/>
</dbReference>
<dbReference type="GO" id="GO:0005886">
    <property type="term" value="C:plasma membrane"/>
    <property type="evidence" value="ECO:0007669"/>
    <property type="project" value="TreeGrafter"/>
</dbReference>
<keyword evidence="10" id="KW-0325">Glycoprotein</keyword>
<evidence type="ECO:0000256" key="11">
    <source>
        <dbReference type="SAM" id="Phobius"/>
    </source>
</evidence>
<keyword evidence="9" id="KW-0675">Receptor</keyword>
<evidence type="ECO:0000256" key="8">
    <source>
        <dbReference type="ARBA" id="ARBA00023136"/>
    </source>
</evidence>
<dbReference type="SUPFAM" id="SSF52058">
    <property type="entry name" value="L domain-like"/>
    <property type="match status" value="2"/>
</dbReference>
<keyword evidence="5" id="KW-0732">Signal</keyword>
<evidence type="ECO:0000256" key="5">
    <source>
        <dbReference type="ARBA" id="ARBA00022729"/>
    </source>
</evidence>
<keyword evidence="6" id="KW-0677">Repeat</keyword>
<evidence type="ECO:0000256" key="4">
    <source>
        <dbReference type="ARBA" id="ARBA00022692"/>
    </source>
</evidence>
<keyword evidence="3" id="KW-0433">Leucine-rich repeat</keyword>
<proteinExistence type="inferred from homology"/>
<evidence type="ECO:0000256" key="9">
    <source>
        <dbReference type="ARBA" id="ARBA00023170"/>
    </source>
</evidence>